<dbReference type="Pfam" id="PF05226">
    <property type="entry name" value="CHASE2"/>
    <property type="match status" value="1"/>
</dbReference>
<dbReference type="PANTHER" id="PTHR43289">
    <property type="entry name" value="MITOGEN-ACTIVATED PROTEIN KINASE KINASE KINASE 20-RELATED"/>
    <property type="match status" value="1"/>
</dbReference>
<dbReference type="SUPFAM" id="SSF56112">
    <property type="entry name" value="Protein kinase-like (PK-like)"/>
    <property type="match status" value="1"/>
</dbReference>
<dbReference type="InterPro" id="IPR011009">
    <property type="entry name" value="Kinase-like_dom_sf"/>
</dbReference>
<sequence>MGRNATGESLWNKDWLWALAIILVITLLSGLGQFRGLDEILFTTFTRLTPATPTPRIDIIAIDKRSLKSLGQWPWPRSSIARLLNIADAGKPKVIAITLPLNTPQVTPGLEALDRLNQLFKTEGLDGWTATISRIGHQLPAAEANSLVHLGTTLSRFARQLRADKDKLNQDLSLTQSLAAIHNVDLIFTYAPGVTQGNPDTPLPALLAKNRFPPNASRMNLISPPTAYTLNLPLPQFLQHALGIGAIGGQTLGWNRFTGMPLAVSYYGQTLPSLALLVAMQSLNLGATDVHYLPGKGLRLGSLLIRTDDTLRIHPRVYRGAHGRAAFNTYSFADVLNGNVDPNVFRDKILLIGPVGMAQGGVPAETRLGLLADAISSILNQDPYYTPPWVKYVLLAAWGFSALYLTWLLPLLGNRLAGALTASLIIALGAASFYPLYTRGIWYSPTGPALLLFSGYWLIMLKRRLFNGQGLLPGSNANLENLRVLGLAFQSQGQLDLAFDRFRHLPINEQSLELLYSLALDFERKRRFDKAKTVYEYIARHRRHYRDIRERMKRTQTLSEISLAPHPSNGDTPGNGGTLILHHSGVQKPMLGRYEVEQEIGRGAMSTVYEGKDPKIGRRVAIKTLPLSTEFQGEELEQVKARFYREAETAGQLSHPNIVTIFDAGEEDDVAYIAMEYLHGRNLTHFVGKAGLLPVSSVLEIVAKCALALDYAHRHQVIHRDVKPANIVYNIDTGDVKLTDFGIARITDASKTRTGVIMGTPSYMSPEQLAGRKLDGRSDLFSLGITCFQLLTGAPPFHADTMATLMYKITNEAHPGLNALRDDLAPCVSPIINKVLQKNPDKRFQTGRELANQLLRCARDIREQMA</sequence>
<evidence type="ECO:0000313" key="10">
    <source>
        <dbReference type="EMBL" id="AOU97512.1"/>
    </source>
</evidence>
<accession>A0A1D8IM31</accession>
<dbReference type="KEGG" id="aprs:BI364_05615"/>
<keyword evidence="4 7" id="KW-0547">Nucleotide-binding</keyword>
<evidence type="ECO:0000256" key="1">
    <source>
        <dbReference type="ARBA" id="ARBA00012513"/>
    </source>
</evidence>
<dbReference type="InterPro" id="IPR007890">
    <property type="entry name" value="CHASE2"/>
</dbReference>
<feature type="transmembrane region" description="Helical" evidence="8">
    <location>
        <begin position="416"/>
        <end position="434"/>
    </location>
</feature>
<protein>
    <recommendedName>
        <fullName evidence="1">non-specific serine/threonine protein kinase</fullName>
        <ecNumber evidence="1">2.7.11.1</ecNumber>
    </recommendedName>
</protein>
<feature type="binding site" evidence="7">
    <location>
        <position position="623"/>
    </location>
    <ligand>
        <name>ATP</name>
        <dbReference type="ChEBI" id="CHEBI:30616"/>
    </ligand>
</feature>
<dbReference type="Gene3D" id="3.30.200.20">
    <property type="entry name" value="Phosphorylase Kinase, domain 1"/>
    <property type="match status" value="1"/>
</dbReference>
<evidence type="ECO:0000256" key="4">
    <source>
        <dbReference type="ARBA" id="ARBA00022741"/>
    </source>
</evidence>
<dbReference type="InterPro" id="IPR008271">
    <property type="entry name" value="Ser/Thr_kinase_AS"/>
</dbReference>
<dbReference type="PANTHER" id="PTHR43289:SF6">
    <property type="entry name" value="SERINE_THREONINE-PROTEIN KINASE NEKL-3"/>
    <property type="match status" value="1"/>
</dbReference>
<evidence type="ECO:0000256" key="7">
    <source>
        <dbReference type="PROSITE-ProRule" id="PRU10141"/>
    </source>
</evidence>
<evidence type="ECO:0000313" key="11">
    <source>
        <dbReference type="Proteomes" id="UP000095401"/>
    </source>
</evidence>
<dbReference type="Proteomes" id="UP000095401">
    <property type="component" value="Chromosome"/>
</dbReference>
<evidence type="ECO:0000256" key="8">
    <source>
        <dbReference type="SAM" id="Phobius"/>
    </source>
</evidence>
<proteinExistence type="predicted"/>
<evidence type="ECO:0000256" key="6">
    <source>
        <dbReference type="ARBA" id="ARBA00022840"/>
    </source>
</evidence>
<evidence type="ECO:0000256" key="5">
    <source>
        <dbReference type="ARBA" id="ARBA00022777"/>
    </source>
</evidence>
<dbReference type="PROSITE" id="PS00107">
    <property type="entry name" value="PROTEIN_KINASE_ATP"/>
    <property type="match status" value="1"/>
</dbReference>
<dbReference type="InterPro" id="IPR000719">
    <property type="entry name" value="Prot_kinase_dom"/>
</dbReference>
<dbReference type="InterPro" id="IPR017441">
    <property type="entry name" value="Protein_kinase_ATP_BS"/>
</dbReference>
<dbReference type="EC" id="2.7.11.1" evidence="1"/>
<keyword evidence="8" id="KW-0472">Membrane</keyword>
<keyword evidence="11" id="KW-1185">Reference proteome</keyword>
<dbReference type="AlphaFoldDB" id="A0A1D8IM31"/>
<dbReference type="RefSeq" id="WP_070077897.1">
    <property type="nucleotide sequence ID" value="NZ_CP017415.1"/>
</dbReference>
<dbReference type="SMART" id="SM00220">
    <property type="entry name" value="S_TKc"/>
    <property type="match status" value="1"/>
</dbReference>
<keyword evidence="5" id="KW-0418">Kinase</keyword>
<keyword evidence="2" id="KW-0723">Serine/threonine-protein kinase</keyword>
<dbReference type="GO" id="GO:0005524">
    <property type="term" value="F:ATP binding"/>
    <property type="evidence" value="ECO:0007669"/>
    <property type="project" value="UniProtKB-UniRule"/>
</dbReference>
<dbReference type="GO" id="GO:0004674">
    <property type="term" value="F:protein serine/threonine kinase activity"/>
    <property type="evidence" value="ECO:0007669"/>
    <property type="project" value="UniProtKB-KW"/>
</dbReference>
<gene>
    <name evidence="10" type="ORF">BI364_05615</name>
</gene>
<keyword evidence="6 7" id="KW-0067">ATP-binding</keyword>
<dbReference type="SMART" id="SM01080">
    <property type="entry name" value="CHASE2"/>
    <property type="match status" value="1"/>
</dbReference>
<feature type="transmembrane region" description="Helical" evidence="8">
    <location>
        <begin position="389"/>
        <end position="409"/>
    </location>
</feature>
<evidence type="ECO:0000256" key="2">
    <source>
        <dbReference type="ARBA" id="ARBA00022527"/>
    </source>
</evidence>
<dbReference type="EMBL" id="CP017415">
    <property type="protein sequence ID" value="AOU97512.1"/>
    <property type="molecule type" value="Genomic_DNA"/>
</dbReference>
<dbReference type="CDD" id="cd14014">
    <property type="entry name" value="STKc_PknB_like"/>
    <property type="match status" value="1"/>
</dbReference>
<keyword evidence="8" id="KW-1133">Transmembrane helix</keyword>
<dbReference type="Gene3D" id="1.10.510.10">
    <property type="entry name" value="Transferase(Phosphotransferase) domain 1"/>
    <property type="match status" value="1"/>
</dbReference>
<evidence type="ECO:0000259" key="9">
    <source>
        <dbReference type="PROSITE" id="PS50011"/>
    </source>
</evidence>
<keyword evidence="3" id="KW-0808">Transferase</keyword>
<dbReference type="PROSITE" id="PS00108">
    <property type="entry name" value="PROTEIN_KINASE_ST"/>
    <property type="match status" value="1"/>
</dbReference>
<keyword evidence="8" id="KW-0812">Transmembrane</keyword>
<evidence type="ECO:0000256" key="3">
    <source>
        <dbReference type="ARBA" id="ARBA00022679"/>
    </source>
</evidence>
<reference evidence="11" key="1">
    <citation type="submission" date="2016-09" db="EMBL/GenBank/DDBJ databases">
        <title>Acidihalobacter prosperus F5.</title>
        <authorList>
            <person name="Khaleque H.N."/>
            <person name="Ramsay J.P."/>
            <person name="Kaksonen A.H."/>
            <person name="Boxall N.J."/>
            <person name="Watkin E.L.J."/>
        </authorList>
    </citation>
    <scope>NUCLEOTIDE SEQUENCE [LARGE SCALE GENOMIC DNA]</scope>
    <source>
        <strain evidence="11">F5</strain>
    </source>
</reference>
<dbReference type="PROSITE" id="PS50011">
    <property type="entry name" value="PROTEIN_KINASE_DOM"/>
    <property type="match status" value="1"/>
</dbReference>
<dbReference type="Pfam" id="PF00069">
    <property type="entry name" value="Pkinase"/>
    <property type="match status" value="1"/>
</dbReference>
<organism evidence="10 11">
    <name type="scientific">Acidihalobacter yilgarnensis</name>
    <dbReference type="NCBI Taxonomy" id="2819280"/>
    <lineage>
        <taxon>Bacteria</taxon>
        <taxon>Pseudomonadati</taxon>
        <taxon>Pseudomonadota</taxon>
        <taxon>Gammaproteobacteria</taxon>
        <taxon>Chromatiales</taxon>
        <taxon>Ectothiorhodospiraceae</taxon>
        <taxon>Acidihalobacter</taxon>
    </lineage>
</organism>
<feature type="transmembrane region" description="Helical" evidence="8">
    <location>
        <begin position="440"/>
        <end position="459"/>
    </location>
</feature>
<name>A0A1D8IM31_9GAMM</name>
<feature type="transmembrane region" description="Helical" evidence="8">
    <location>
        <begin position="15"/>
        <end position="34"/>
    </location>
</feature>
<dbReference type="FunFam" id="1.10.510.10:FF:000021">
    <property type="entry name" value="Serine/threonine protein kinase"/>
    <property type="match status" value="1"/>
</dbReference>
<feature type="domain" description="Protein kinase" evidence="9">
    <location>
        <begin position="594"/>
        <end position="855"/>
    </location>
</feature>